<proteinExistence type="predicted"/>
<keyword evidence="2" id="KW-1185">Reference proteome</keyword>
<name>A0A7R8CEZ0_LEPSM</name>
<evidence type="ECO:0000313" key="1">
    <source>
        <dbReference type="EMBL" id="CAF2800815.1"/>
    </source>
</evidence>
<gene>
    <name evidence="1" type="ORF">LSAA_2916</name>
</gene>
<accession>A0A7R8CEZ0</accession>
<reference evidence="1" key="1">
    <citation type="submission" date="2021-02" db="EMBL/GenBank/DDBJ databases">
        <authorList>
            <person name="Bekaert M."/>
        </authorList>
    </citation>
    <scope>NUCLEOTIDE SEQUENCE</scope>
    <source>
        <strain evidence="1">IoA-00</strain>
    </source>
</reference>
<protein>
    <submittedName>
        <fullName evidence="1">(salmon louse) hypothetical protein</fullName>
    </submittedName>
</protein>
<sequence length="193" mass="22342">MGHLTTAPEMVHIPTFRTYFSQTNTSFERMYRTAELTKFRFSFITGMGFPISHPKYFGHAQCKRSDAFRSLNIIPRKRSGRTRRSTMLHDGPFGLHPIQIMPAAITQQFLERQSGNVFILVSTCCSINIKGKETIEILHVRTKVDKRIIETIFSYHEEKLLTKFSASKKKCCDPIQIRPNKARIKSLKKLTLF</sequence>
<organism evidence="1 2">
    <name type="scientific">Lepeophtheirus salmonis</name>
    <name type="common">Salmon louse</name>
    <name type="synonym">Caligus salmonis</name>
    <dbReference type="NCBI Taxonomy" id="72036"/>
    <lineage>
        <taxon>Eukaryota</taxon>
        <taxon>Metazoa</taxon>
        <taxon>Ecdysozoa</taxon>
        <taxon>Arthropoda</taxon>
        <taxon>Crustacea</taxon>
        <taxon>Multicrustacea</taxon>
        <taxon>Hexanauplia</taxon>
        <taxon>Copepoda</taxon>
        <taxon>Siphonostomatoida</taxon>
        <taxon>Caligidae</taxon>
        <taxon>Lepeophtheirus</taxon>
    </lineage>
</organism>
<evidence type="ECO:0000313" key="2">
    <source>
        <dbReference type="Proteomes" id="UP000675881"/>
    </source>
</evidence>
<dbReference type="EMBL" id="HG994590">
    <property type="protein sequence ID" value="CAF2800815.1"/>
    <property type="molecule type" value="Genomic_DNA"/>
</dbReference>
<dbReference type="AlphaFoldDB" id="A0A7R8CEZ0"/>
<dbReference type="Proteomes" id="UP000675881">
    <property type="component" value="Chromosome 11"/>
</dbReference>